<sequence length="210" mass="21584">MIVAARFNGPPTSGNGGYTAGMLAASLGISGPVTVTLRQPPPLDTPLEVSPDGSLLDGDRLIATATPGTPPSAPEWGDPAEAGAYAGFEDHPFPGCYVCGPENADGLRIFPGRLPDGRTAARWSVPDAVEVPTVWAALDCPGGWAIIAPGRPYVLGRITVAIDALPEPGDHCVIVGECTGTTGRKGFVRTGLFAPDRTLLASAEATWLTV</sequence>
<dbReference type="InterPro" id="IPR029069">
    <property type="entry name" value="HotDog_dom_sf"/>
</dbReference>
<organism evidence="1 2">
    <name type="scientific">Hamadaea flava</name>
    <dbReference type="NCBI Taxonomy" id="1742688"/>
    <lineage>
        <taxon>Bacteria</taxon>
        <taxon>Bacillati</taxon>
        <taxon>Actinomycetota</taxon>
        <taxon>Actinomycetes</taxon>
        <taxon>Micromonosporales</taxon>
        <taxon>Micromonosporaceae</taxon>
        <taxon>Hamadaea</taxon>
    </lineage>
</organism>
<evidence type="ECO:0000313" key="2">
    <source>
        <dbReference type="Proteomes" id="UP001595816"/>
    </source>
</evidence>
<proteinExistence type="predicted"/>
<gene>
    <name evidence="1" type="ORF">ACFOZ4_39175</name>
</gene>
<evidence type="ECO:0000313" key="1">
    <source>
        <dbReference type="EMBL" id="MFC4136665.1"/>
    </source>
</evidence>
<dbReference type="RefSeq" id="WP_253760459.1">
    <property type="nucleotide sequence ID" value="NZ_JAMZDZ010000001.1"/>
</dbReference>
<comment type="caution">
    <text evidence="1">The sequence shown here is derived from an EMBL/GenBank/DDBJ whole genome shotgun (WGS) entry which is preliminary data.</text>
</comment>
<dbReference type="Proteomes" id="UP001595816">
    <property type="component" value="Unassembled WGS sequence"/>
</dbReference>
<dbReference type="EMBL" id="JBHSAY010000033">
    <property type="protein sequence ID" value="MFC4136665.1"/>
    <property type="molecule type" value="Genomic_DNA"/>
</dbReference>
<keyword evidence="2" id="KW-1185">Reference proteome</keyword>
<reference evidence="2" key="1">
    <citation type="journal article" date="2019" name="Int. J. Syst. Evol. Microbiol.">
        <title>The Global Catalogue of Microorganisms (GCM) 10K type strain sequencing project: providing services to taxonomists for standard genome sequencing and annotation.</title>
        <authorList>
            <consortium name="The Broad Institute Genomics Platform"/>
            <consortium name="The Broad Institute Genome Sequencing Center for Infectious Disease"/>
            <person name="Wu L."/>
            <person name="Ma J."/>
        </authorList>
    </citation>
    <scope>NUCLEOTIDE SEQUENCE [LARGE SCALE GENOMIC DNA]</scope>
    <source>
        <strain evidence="2">CGMCC 4.7289</strain>
    </source>
</reference>
<protein>
    <submittedName>
        <fullName evidence="1">Uncharacterized protein</fullName>
    </submittedName>
</protein>
<dbReference type="SUPFAM" id="SSF54637">
    <property type="entry name" value="Thioesterase/thiol ester dehydrase-isomerase"/>
    <property type="match status" value="1"/>
</dbReference>
<accession>A0ABV8M024</accession>
<name>A0ABV8M024_9ACTN</name>
<dbReference type="Gene3D" id="3.10.129.10">
    <property type="entry name" value="Hotdog Thioesterase"/>
    <property type="match status" value="1"/>
</dbReference>